<evidence type="ECO:0000256" key="4">
    <source>
        <dbReference type="SAM" id="SignalP"/>
    </source>
</evidence>
<name>A0A8S3Q6S8_MYTED</name>
<keyword evidence="3" id="KW-0677">Repeat</keyword>
<accession>A0A8S3Q6S8</accession>
<dbReference type="SUPFAM" id="SSF52058">
    <property type="entry name" value="L domain-like"/>
    <property type="match status" value="1"/>
</dbReference>
<keyword evidence="6" id="KW-1185">Reference proteome</keyword>
<dbReference type="AlphaFoldDB" id="A0A8S3Q6S8"/>
<dbReference type="PANTHER" id="PTHR24373:SF275">
    <property type="entry name" value="TIR DOMAIN-CONTAINING PROTEIN"/>
    <property type="match status" value="1"/>
</dbReference>
<dbReference type="InterPro" id="IPR003591">
    <property type="entry name" value="Leu-rich_rpt_typical-subtyp"/>
</dbReference>
<evidence type="ECO:0000256" key="1">
    <source>
        <dbReference type="ARBA" id="ARBA00022614"/>
    </source>
</evidence>
<dbReference type="InterPro" id="IPR001611">
    <property type="entry name" value="Leu-rich_rpt"/>
</dbReference>
<dbReference type="EMBL" id="CAJPWZ010000344">
    <property type="protein sequence ID" value="CAG2190937.1"/>
    <property type="molecule type" value="Genomic_DNA"/>
</dbReference>
<evidence type="ECO:0000256" key="2">
    <source>
        <dbReference type="ARBA" id="ARBA00022729"/>
    </source>
</evidence>
<organism evidence="5 6">
    <name type="scientific">Mytilus edulis</name>
    <name type="common">Blue mussel</name>
    <dbReference type="NCBI Taxonomy" id="6550"/>
    <lineage>
        <taxon>Eukaryota</taxon>
        <taxon>Metazoa</taxon>
        <taxon>Spiralia</taxon>
        <taxon>Lophotrochozoa</taxon>
        <taxon>Mollusca</taxon>
        <taxon>Bivalvia</taxon>
        <taxon>Autobranchia</taxon>
        <taxon>Pteriomorphia</taxon>
        <taxon>Mytilida</taxon>
        <taxon>Mytiloidea</taxon>
        <taxon>Mytilidae</taxon>
        <taxon>Mytilinae</taxon>
        <taxon>Mytilus</taxon>
    </lineage>
</organism>
<keyword evidence="2 4" id="KW-0732">Signal</keyword>
<dbReference type="Proteomes" id="UP000683360">
    <property type="component" value="Unassembled WGS sequence"/>
</dbReference>
<evidence type="ECO:0000256" key="3">
    <source>
        <dbReference type="ARBA" id="ARBA00022737"/>
    </source>
</evidence>
<keyword evidence="1" id="KW-0433">Leucine-rich repeat</keyword>
<dbReference type="InterPro" id="IPR032675">
    <property type="entry name" value="LRR_dom_sf"/>
</dbReference>
<dbReference type="PANTHER" id="PTHR24373">
    <property type="entry name" value="SLIT RELATED LEUCINE-RICH REPEAT NEURONAL PROTEIN"/>
    <property type="match status" value="1"/>
</dbReference>
<evidence type="ECO:0000313" key="5">
    <source>
        <dbReference type="EMBL" id="CAG2190937.1"/>
    </source>
</evidence>
<comment type="caution">
    <text evidence="5">The sequence shown here is derived from an EMBL/GenBank/DDBJ whole genome shotgun (WGS) entry which is preliminary data.</text>
</comment>
<dbReference type="InterPro" id="IPR050328">
    <property type="entry name" value="Dev_Immune_Receptor"/>
</dbReference>
<reference evidence="5" key="1">
    <citation type="submission" date="2021-03" db="EMBL/GenBank/DDBJ databases">
        <authorList>
            <person name="Bekaert M."/>
        </authorList>
    </citation>
    <scope>NUCLEOTIDE SEQUENCE</scope>
</reference>
<protein>
    <submittedName>
        <fullName evidence="5">Uncharacterized protein</fullName>
    </submittedName>
</protein>
<proteinExistence type="predicted"/>
<feature type="chain" id="PRO_5035844730" evidence="4">
    <location>
        <begin position="20"/>
        <end position="308"/>
    </location>
</feature>
<feature type="signal peptide" evidence="4">
    <location>
        <begin position="1"/>
        <end position="19"/>
    </location>
</feature>
<dbReference type="OrthoDB" id="10389518at2759"/>
<evidence type="ECO:0000313" key="6">
    <source>
        <dbReference type="Proteomes" id="UP000683360"/>
    </source>
</evidence>
<gene>
    <name evidence="5" type="ORF">MEDL_6166</name>
</gene>
<dbReference type="SMART" id="SM00369">
    <property type="entry name" value="LRR_TYP"/>
    <property type="match status" value="3"/>
</dbReference>
<sequence length="308" mass="35530">MEYLIVFIILILTLNNCQSWLRNGTQCDFNNQCMCVLEQFLFYVDCTNGNITNTSIFPSNTNVLILQSNNIRHLLDRSFENLSNLLELDLSNNKLLKIDSEAFIGLSSLKELSLGGNELNFTLNSFHTNALDPLKSLTILNITYQTISDILPDKMILKLHVLQNLKTDIISDIDGKAFGQGYSSLKQLRQLKAGKCQMQLVNNNTFSNLPYLEFVELTNCRIVQFTNGCIFCHLKNFRYLDLSGTMCENNNFRSFALDFKRTKIRKIKMTRTFFTSAFPPFHFFWDLSNSGITELYMNRVVLLWHMAL</sequence>
<dbReference type="Pfam" id="PF13855">
    <property type="entry name" value="LRR_8"/>
    <property type="match status" value="1"/>
</dbReference>
<dbReference type="Gene3D" id="3.80.10.10">
    <property type="entry name" value="Ribonuclease Inhibitor"/>
    <property type="match status" value="2"/>
</dbReference>
<dbReference type="PROSITE" id="PS51450">
    <property type="entry name" value="LRR"/>
    <property type="match status" value="1"/>
</dbReference>